<name>A0A7K1TIE7_9BACT</name>
<dbReference type="EMBL" id="WQKZ01000004">
    <property type="protein sequence ID" value="MVN78184.1"/>
    <property type="molecule type" value="Genomic_DNA"/>
</dbReference>
<keyword evidence="2" id="KW-0732">Signal</keyword>
<comment type="caution">
    <text evidence="3">The sequence shown here is derived from an EMBL/GenBank/DDBJ whole genome shotgun (WGS) entry which is preliminary data.</text>
</comment>
<keyword evidence="4" id="KW-1185">Reference proteome</keyword>
<feature type="chain" id="PRO_5029796774" description="Periplasmic heavy metal sensor" evidence="2">
    <location>
        <begin position="21"/>
        <end position="144"/>
    </location>
</feature>
<dbReference type="Proteomes" id="UP000441336">
    <property type="component" value="Unassembled WGS sequence"/>
</dbReference>
<feature type="region of interest" description="Disordered" evidence="1">
    <location>
        <begin position="23"/>
        <end position="51"/>
    </location>
</feature>
<evidence type="ECO:0000313" key="3">
    <source>
        <dbReference type="EMBL" id="MVN78184.1"/>
    </source>
</evidence>
<organism evidence="3 4">
    <name type="scientific">Hymenobacter ginkgonis</name>
    <dbReference type="NCBI Taxonomy" id="2682976"/>
    <lineage>
        <taxon>Bacteria</taxon>
        <taxon>Pseudomonadati</taxon>
        <taxon>Bacteroidota</taxon>
        <taxon>Cytophagia</taxon>
        <taxon>Cytophagales</taxon>
        <taxon>Hymenobacteraceae</taxon>
        <taxon>Hymenobacter</taxon>
    </lineage>
</organism>
<feature type="signal peptide" evidence="2">
    <location>
        <begin position="1"/>
        <end position="20"/>
    </location>
</feature>
<feature type="compositionally biased region" description="Low complexity" evidence="1">
    <location>
        <begin position="23"/>
        <end position="32"/>
    </location>
</feature>
<proteinExistence type="predicted"/>
<dbReference type="AlphaFoldDB" id="A0A7K1TIE7"/>
<dbReference type="RefSeq" id="WP_157568002.1">
    <property type="nucleotide sequence ID" value="NZ_WQKZ01000004.1"/>
</dbReference>
<sequence>MKKSLILAALAFASVTTSFAQAPATTTTQLPTHSVLHRGKQHKTPEQSADHHTAMLTKKLSLTAEQQPKVRQILLAQAQEAQAIKAKYPAADQRQAMHQEMKAGRAKYQQQLQGVLTADQQGKLAALKQEHHKGEHGGKTKMKS</sequence>
<protein>
    <recommendedName>
        <fullName evidence="5">Periplasmic heavy metal sensor</fullName>
    </recommendedName>
</protein>
<evidence type="ECO:0000313" key="4">
    <source>
        <dbReference type="Proteomes" id="UP000441336"/>
    </source>
</evidence>
<accession>A0A7K1TIE7</accession>
<feature type="region of interest" description="Disordered" evidence="1">
    <location>
        <begin position="123"/>
        <end position="144"/>
    </location>
</feature>
<gene>
    <name evidence="3" type="ORF">GO988_17790</name>
</gene>
<evidence type="ECO:0000256" key="2">
    <source>
        <dbReference type="SAM" id="SignalP"/>
    </source>
</evidence>
<feature type="compositionally biased region" description="Basic and acidic residues" evidence="1">
    <location>
        <begin position="128"/>
        <end position="138"/>
    </location>
</feature>
<evidence type="ECO:0000256" key="1">
    <source>
        <dbReference type="SAM" id="MobiDB-lite"/>
    </source>
</evidence>
<evidence type="ECO:0008006" key="5">
    <source>
        <dbReference type="Google" id="ProtNLM"/>
    </source>
</evidence>
<reference evidence="3 4" key="1">
    <citation type="submission" date="2019-12" db="EMBL/GenBank/DDBJ databases">
        <title>Hymenobacter sp. HMF4947 Genome sequencing and assembly.</title>
        <authorList>
            <person name="Kang H."/>
            <person name="Cha I."/>
            <person name="Kim H."/>
            <person name="Joh K."/>
        </authorList>
    </citation>
    <scope>NUCLEOTIDE SEQUENCE [LARGE SCALE GENOMIC DNA]</scope>
    <source>
        <strain evidence="3 4">HMF4947</strain>
    </source>
</reference>